<sequence length="1401" mass="151737">MDVKRRSLQDVIRDVGIHPVSDRQPPLPAPTQPAIIASEEDHTLARQLLVEQRVNGPDYRDPGKQLKSVFRSSEKKKKLQDTSQWDFSRDELDRALSAAVEKPATSPGLIQAYLNLGAKVNFVEVTDQKSKANKKAVVTDRRRSTVLQRAATVRRADTLSLLAASGADQTTLDEGLKAALAANNHPCIQELLRHGADLNKTPNALADAVRSNDQNFVRLLLRAPKALRPDIISSCLPAAVQQKSEPVISLLITHGADPNFDNASALTTSIARCEYRPSVALVAGPIPLTSTSLQAAFEIVMRMTSAQDLYQFLELLFCCGLPPTNPRLGGLLIAASQRNDLRMAEMLIAYGVPTTVNQAECLKDAVLRSHWQLADVIIKTPISPAHASMALDAVPEDAPKPERLHVISALVAKGGSGRSLERWLVRAVEDGDSALMDLLLNAGQPLGTGNNRAVQAAVARKDIRSLRSLLASRPSPQSLAQVFPLIRSGYTAPERLETVRLLLEHGAHGPEVDQSLVDAIADTSSTRDVALITELVRHGASVDHDDGKALKLAVSQANLPILRLLCGAKVSTQSKSASLPLIFDTNGSRQSLTFPMLELLLAGGVEEAPATRALEVAVKGGANNLDIIARLIAADARLISSAFQCAISLSSVPQKEAILKVLLGKGISQETLDEALIVEIQQFQDASEPTIARMLLQHGASINYNGGDAFVASVATGNSSLVKLLLSGKDTPWQPTVTSAFCALFHPANLQRLDQAVPRPASVDRTILALRQEDPYILPPGNKPTSGGYVEVANQLLALGVDRNAIDMALRAVLDPANGLDAIESIVNCLLDHSADVNAANGACFVFAAKRSPVLFAILLKYQPKFTALLPSLIGSGLDEDVLLGLIEKCFSHGCTADDLDLSHPASLLLAIQKYPRSESLVKALLTHGCNPEASLSGVMDSAVGEEAIPALLWALAQPQKRVSTSVIIALLQAGASPTRVAPVSEVAPISLAAREGRSDIVEVLLKHGADASIRDKWDRSALFYASSSSVTSVVDIIAPHALKNDGSLHEAARSLQLDAVALLIKAAHDPNFPSRHHGGRNALGELCLNVQITNSSQRSRARQILRLFLDSGANPSFKARNERSTVIFALDNASDPLKITETLLETEVWEQLNDEKHMFRDDKGLWYSPYSYVERIPSPARTAQKQDLLDLLRDKGSAPKFYSESEDQPPGATNLPPSIARLAARKNEHQLSLRLAKEAADHARMLEETAHLDLLRRKKEQQDTEMAAASAAAAHAQALEQRQHESAMQKVREAERMKRAEKVAWHALLAQQEGEAATQRAQIEERKAGAAFAAEQRLIEARRGEVEHRAGLERRTLKEKDEHMSKNLAIQMQIQERVDESAKLHAGLNGRKQLEWGTVD</sequence>
<organism evidence="4 5">
    <name type="scientific">Karstenula rhodostoma CBS 690.94</name>
    <dbReference type="NCBI Taxonomy" id="1392251"/>
    <lineage>
        <taxon>Eukaryota</taxon>
        <taxon>Fungi</taxon>
        <taxon>Dikarya</taxon>
        <taxon>Ascomycota</taxon>
        <taxon>Pezizomycotina</taxon>
        <taxon>Dothideomycetes</taxon>
        <taxon>Pleosporomycetidae</taxon>
        <taxon>Pleosporales</taxon>
        <taxon>Massarineae</taxon>
        <taxon>Didymosphaeriaceae</taxon>
        <taxon>Karstenula</taxon>
    </lineage>
</organism>
<dbReference type="InterPro" id="IPR036770">
    <property type="entry name" value="Ankyrin_rpt-contain_sf"/>
</dbReference>
<dbReference type="EMBL" id="MU001497">
    <property type="protein sequence ID" value="KAF2447124.1"/>
    <property type="molecule type" value="Genomic_DNA"/>
</dbReference>
<dbReference type="InterPro" id="IPR002110">
    <property type="entry name" value="Ankyrin_rpt"/>
</dbReference>
<dbReference type="PROSITE" id="PS50297">
    <property type="entry name" value="ANK_REP_REGION"/>
    <property type="match status" value="1"/>
</dbReference>
<comment type="caution">
    <text evidence="4">The sequence shown here is derived from an EMBL/GenBank/DDBJ whole genome shotgun (WGS) entry which is preliminary data.</text>
</comment>
<keyword evidence="5" id="KW-1185">Reference proteome</keyword>
<evidence type="ECO:0000256" key="1">
    <source>
        <dbReference type="ARBA" id="ARBA00022737"/>
    </source>
</evidence>
<keyword evidence="2 3" id="KW-0040">ANK repeat</keyword>
<dbReference type="PANTHER" id="PTHR24189">
    <property type="entry name" value="MYOTROPHIN"/>
    <property type="match status" value="1"/>
</dbReference>
<name>A0A9P4UCV1_9PLEO</name>
<dbReference type="Gene3D" id="1.25.40.20">
    <property type="entry name" value="Ankyrin repeat-containing domain"/>
    <property type="match status" value="4"/>
</dbReference>
<dbReference type="Proteomes" id="UP000799764">
    <property type="component" value="Unassembled WGS sequence"/>
</dbReference>
<accession>A0A9P4UCV1</accession>
<dbReference type="OrthoDB" id="3182339at2759"/>
<gene>
    <name evidence="4" type="ORF">P171DRAFT_462360</name>
</gene>
<dbReference type="SUPFAM" id="SSF48403">
    <property type="entry name" value="Ankyrin repeat"/>
    <property type="match status" value="3"/>
</dbReference>
<evidence type="ECO:0000256" key="3">
    <source>
        <dbReference type="PROSITE-ProRule" id="PRU00023"/>
    </source>
</evidence>
<keyword evidence="1" id="KW-0677">Repeat</keyword>
<dbReference type="Pfam" id="PF12796">
    <property type="entry name" value="Ank_2"/>
    <property type="match status" value="1"/>
</dbReference>
<dbReference type="SMART" id="SM00248">
    <property type="entry name" value="ANK"/>
    <property type="match status" value="11"/>
</dbReference>
<evidence type="ECO:0000313" key="5">
    <source>
        <dbReference type="Proteomes" id="UP000799764"/>
    </source>
</evidence>
<evidence type="ECO:0000313" key="4">
    <source>
        <dbReference type="EMBL" id="KAF2447124.1"/>
    </source>
</evidence>
<dbReference type="PROSITE" id="PS50088">
    <property type="entry name" value="ANK_REPEAT"/>
    <property type="match status" value="1"/>
</dbReference>
<reference evidence="4" key="1">
    <citation type="journal article" date="2020" name="Stud. Mycol.">
        <title>101 Dothideomycetes genomes: a test case for predicting lifestyles and emergence of pathogens.</title>
        <authorList>
            <person name="Haridas S."/>
            <person name="Albert R."/>
            <person name="Binder M."/>
            <person name="Bloem J."/>
            <person name="Labutti K."/>
            <person name="Salamov A."/>
            <person name="Andreopoulos B."/>
            <person name="Baker S."/>
            <person name="Barry K."/>
            <person name="Bills G."/>
            <person name="Bluhm B."/>
            <person name="Cannon C."/>
            <person name="Castanera R."/>
            <person name="Culley D."/>
            <person name="Daum C."/>
            <person name="Ezra D."/>
            <person name="Gonzalez J."/>
            <person name="Henrissat B."/>
            <person name="Kuo A."/>
            <person name="Liang C."/>
            <person name="Lipzen A."/>
            <person name="Lutzoni F."/>
            <person name="Magnuson J."/>
            <person name="Mondo S."/>
            <person name="Nolan M."/>
            <person name="Ohm R."/>
            <person name="Pangilinan J."/>
            <person name="Park H.-J."/>
            <person name="Ramirez L."/>
            <person name="Alfaro M."/>
            <person name="Sun H."/>
            <person name="Tritt A."/>
            <person name="Yoshinaga Y."/>
            <person name="Zwiers L.-H."/>
            <person name="Turgeon B."/>
            <person name="Goodwin S."/>
            <person name="Spatafora J."/>
            <person name="Crous P."/>
            <person name="Grigoriev I."/>
        </authorList>
    </citation>
    <scope>NUCLEOTIDE SEQUENCE</scope>
    <source>
        <strain evidence="4">CBS 690.94</strain>
    </source>
</reference>
<feature type="repeat" description="ANK" evidence="3">
    <location>
        <begin position="985"/>
        <end position="1017"/>
    </location>
</feature>
<dbReference type="InterPro" id="IPR050745">
    <property type="entry name" value="Multifunctional_regulatory"/>
</dbReference>
<proteinExistence type="predicted"/>
<evidence type="ECO:0000256" key="2">
    <source>
        <dbReference type="ARBA" id="ARBA00023043"/>
    </source>
</evidence>
<protein>
    <submittedName>
        <fullName evidence="4">Ankyrin</fullName>
    </submittedName>
</protein>